<name>A0ABU8WZD4_9BURK</name>
<evidence type="ECO:0000313" key="1">
    <source>
        <dbReference type="EMBL" id="MEJ8852903.1"/>
    </source>
</evidence>
<dbReference type="Proteomes" id="UP001385892">
    <property type="component" value="Unassembled WGS sequence"/>
</dbReference>
<comment type="caution">
    <text evidence="1">The sequence shown here is derived from an EMBL/GenBank/DDBJ whole genome shotgun (WGS) entry which is preliminary data.</text>
</comment>
<feature type="non-terminal residue" evidence="1">
    <location>
        <position position="1"/>
    </location>
</feature>
<evidence type="ECO:0000313" key="2">
    <source>
        <dbReference type="Proteomes" id="UP001385892"/>
    </source>
</evidence>
<gene>
    <name evidence="1" type="ORF">WKW82_40460</name>
</gene>
<dbReference type="InterPro" id="IPR036526">
    <property type="entry name" value="C-N_Hydrolase_sf"/>
</dbReference>
<proteinExistence type="predicted"/>
<keyword evidence="2" id="KW-1185">Reference proteome</keyword>
<organism evidence="1 2">
    <name type="scientific">Variovorax rhizosphaerae</name>
    <dbReference type="NCBI Taxonomy" id="1836200"/>
    <lineage>
        <taxon>Bacteria</taxon>
        <taxon>Pseudomonadati</taxon>
        <taxon>Pseudomonadota</taxon>
        <taxon>Betaproteobacteria</taxon>
        <taxon>Burkholderiales</taxon>
        <taxon>Comamonadaceae</taxon>
        <taxon>Variovorax</taxon>
    </lineage>
</organism>
<dbReference type="Gene3D" id="3.60.110.10">
    <property type="entry name" value="Carbon-nitrogen hydrolase"/>
    <property type="match status" value="1"/>
</dbReference>
<dbReference type="SUPFAM" id="SSF56317">
    <property type="entry name" value="Carbon-nitrogen hydrolase"/>
    <property type="match status" value="1"/>
</dbReference>
<dbReference type="RefSeq" id="WP_340348838.1">
    <property type="nucleotide sequence ID" value="NZ_JBBKZT010000099.1"/>
</dbReference>
<sequence length="167" mass="17629">RNRSVVLDGAGKSVWTHDKLTQVELTGPMIQEGNKPGDLLTLIPTPIGTHAIAICLDLAQAATSNETALKRVPVRWLWVPSMSASVSAHLAQSRTLCVQRLITICCANQSQANFGEGIELGTSTGLSFAWVNEGNSSAAAKPLARDCGEASGGKWHVFDLALEPAAP</sequence>
<reference evidence="1 2" key="1">
    <citation type="submission" date="2024-03" db="EMBL/GenBank/DDBJ databases">
        <title>Novel species of the genus Variovorax.</title>
        <authorList>
            <person name="Liu Q."/>
            <person name="Xin Y.-H."/>
        </authorList>
    </citation>
    <scope>NUCLEOTIDE SEQUENCE [LARGE SCALE GENOMIC DNA]</scope>
    <source>
        <strain evidence="1 2">KACC 18900</strain>
    </source>
</reference>
<dbReference type="EMBL" id="JBBKZT010000099">
    <property type="protein sequence ID" value="MEJ8852903.1"/>
    <property type="molecule type" value="Genomic_DNA"/>
</dbReference>
<protein>
    <submittedName>
        <fullName evidence="1">Uncharacterized protein</fullName>
    </submittedName>
</protein>
<accession>A0ABU8WZD4</accession>